<reference evidence="1 2" key="1">
    <citation type="submission" date="2020-09" db="EMBL/GenBank/DDBJ databases">
        <title>De no assembly of potato wild relative species, Solanum commersonii.</title>
        <authorList>
            <person name="Cho K."/>
        </authorList>
    </citation>
    <scope>NUCLEOTIDE SEQUENCE [LARGE SCALE GENOMIC DNA]</scope>
    <source>
        <strain evidence="1">LZ3.2</strain>
        <tissue evidence="1">Leaf</tissue>
    </source>
</reference>
<evidence type="ECO:0000313" key="1">
    <source>
        <dbReference type="EMBL" id="KAG5581523.1"/>
    </source>
</evidence>
<name>A0A9J5X0D1_SOLCO</name>
<accession>A0A9J5X0D1</accession>
<sequence>MTKVGTAVSSIPWIIVTRHDLCNDDIPSDSLLPSGTCIDVVLDVTVDNTTLNKGDVPNEGKVSDVTLSKLQIQRKIMHMCPIRTTGATTGIVERYYTEPITGDKFR</sequence>
<comment type="caution">
    <text evidence="1">The sequence shown here is derived from an EMBL/GenBank/DDBJ whole genome shotgun (WGS) entry which is preliminary data.</text>
</comment>
<gene>
    <name evidence="1" type="ORF">H5410_052150</name>
</gene>
<protein>
    <submittedName>
        <fullName evidence="1">Uncharacterized protein</fullName>
    </submittedName>
</protein>
<proteinExistence type="predicted"/>
<keyword evidence="2" id="KW-1185">Reference proteome</keyword>
<dbReference type="OrthoDB" id="10072024at2759"/>
<evidence type="ECO:0000313" key="2">
    <source>
        <dbReference type="Proteomes" id="UP000824120"/>
    </source>
</evidence>
<dbReference type="EMBL" id="JACXVP010000010">
    <property type="protein sequence ID" value="KAG5581523.1"/>
    <property type="molecule type" value="Genomic_DNA"/>
</dbReference>
<dbReference type="Proteomes" id="UP000824120">
    <property type="component" value="Chromosome 10"/>
</dbReference>
<dbReference type="AlphaFoldDB" id="A0A9J5X0D1"/>
<organism evidence="1 2">
    <name type="scientific">Solanum commersonii</name>
    <name type="common">Commerson's wild potato</name>
    <name type="synonym">Commerson's nightshade</name>
    <dbReference type="NCBI Taxonomy" id="4109"/>
    <lineage>
        <taxon>Eukaryota</taxon>
        <taxon>Viridiplantae</taxon>
        <taxon>Streptophyta</taxon>
        <taxon>Embryophyta</taxon>
        <taxon>Tracheophyta</taxon>
        <taxon>Spermatophyta</taxon>
        <taxon>Magnoliopsida</taxon>
        <taxon>eudicotyledons</taxon>
        <taxon>Gunneridae</taxon>
        <taxon>Pentapetalae</taxon>
        <taxon>asterids</taxon>
        <taxon>lamiids</taxon>
        <taxon>Solanales</taxon>
        <taxon>Solanaceae</taxon>
        <taxon>Solanoideae</taxon>
        <taxon>Solaneae</taxon>
        <taxon>Solanum</taxon>
    </lineage>
</organism>